<dbReference type="PANTHER" id="PTHR43066:SF21">
    <property type="entry name" value="UBIQUITIN-ASSOCIATED DOMAIN-CONTAINING PROTEIN 2"/>
    <property type="match status" value="1"/>
</dbReference>
<evidence type="ECO:0000256" key="3">
    <source>
        <dbReference type="ARBA" id="ARBA00022989"/>
    </source>
</evidence>
<keyword evidence="4 5" id="KW-0472">Membrane</keyword>
<proteinExistence type="predicted"/>
<protein>
    <recommendedName>
        <fullName evidence="6">UBA domain-containing protein</fullName>
    </recommendedName>
</protein>
<evidence type="ECO:0000259" key="6">
    <source>
        <dbReference type="PROSITE" id="PS50030"/>
    </source>
</evidence>
<dbReference type="InterPro" id="IPR009060">
    <property type="entry name" value="UBA-like_sf"/>
</dbReference>
<reference evidence="7" key="1">
    <citation type="journal article" date="2023" name="Mol. Biol. Evol.">
        <title>Third-Generation Sequencing Reveals the Adaptive Role of the Epigenome in Three Deep-Sea Polychaetes.</title>
        <authorList>
            <person name="Perez M."/>
            <person name="Aroh O."/>
            <person name="Sun Y."/>
            <person name="Lan Y."/>
            <person name="Juniper S.K."/>
            <person name="Young C.R."/>
            <person name="Angers B."/>
            <person name="Qian P.Y."/>
        </authorList>
    </citation>
    <scope>NUCLEOTIDE SEQUENCE</scope>
    <source>
        <strain evidence="7">R07B-5</strain>
    </source>
</reference>
<evidence type="ECO:0000256" key="2">
    <source>
        <dbReference type="ARBA" id="ARBA00022692"/>
    </source>
</evidence>
<dbReference type="FunFam" id="1.10.8.10:FF:000003">
    <property type="entry name" value="UV excision repair protein RAD23 homolog"/>
    <property type="match status" value="1"/>
</dbReference>
<dbReference type="Proteomes" id="UP001209878">
    <property type="component" value="Unassembled WGS sequence"/>
</dbReference>
<dbReference type="GO" id="GO:0016020">
    <property type="term" value="C:membrane"/>
    <property type="evidence" value="ECO:0007669"/>
    <property type="project" value="UniProtKB-SubCell"/>
</dbReference>
<dbReference type="SMART" id="SM00165">
    <property type="entry name" value="UBA"/>
    <property type="match status" value="1"/>
</dbReference>
<dbReference type="PANTHER" id="PTHR43066">
    <property type="entry name" value="RHOMBOID-RELATED PROTEIN"/>
    <property type="match status" value="1"/>
</dbReference>
<evidence type="ECO:0000313" key="8">
    <source>
        <dbReference type="Proteomes" id="UP001209878"/>
    </source>
</evidence>
<comment type="subcellular location">
    <subcellularLocation>
        <location evidence="1">Membrane</location>
        <topology evidence="1">Multi-pass membrane protein</topology>
    </subcellularLocation>
</comment>
<evidence type="ECO:0000256" key="5">
    <source>
        <dbReference type="SAM" id="Phobius"/>
    </source>
</evidence>
<dbReference type="Pfam" id="PF00627">
    <property type="entry name" value="UBA"/>
    <property type="match status" value="1"/>
</dbReference>
<comment type="caution">
    <text evidence="7">The sequence shown here is derived from an EMBL/GenBank/DDBJ whole genome shotgun (WGS) entry which is preliminary data.</text>
</comment>
<name>A0AAD9UJ52_RIDPI</name>
<feature type="transmembrane region" description="Helical" evidence="5">
    <location>
        <begin position="88"/>
        <end position="110"/>
    </location>
</feature>
<dbReference type="InterPro" id="IPR035952">
    <property type="entry name" value="Rhomboid-like_sf"/>
</dbReference>
<dbReference type="EMBL" id="JAODUO010000053">
    <property type="protein sequence ID" value="KAK2191468.1"/>
    <property type="molecule type" value="Genomic_DNA"/>
</dbReference>
<dbReference type="Gene3D" id="1.10.8.10">
    <property type="entry name" value="DNA helicase RuvA subunit, C-terminal domain"/>
    <property type="match status" value="1"/>
</dbReference>
<organism evidence="7 8">
    <name type="scientific">Ridgeia piscesae</name>
    <name type="common">Tubeworm</name>
    <dbReference type="NCBI Taxonomy" id="27915"/>
    <lineage>
        <taxon>Eukaryota</taxon>
        <taxon>Metazoa</taxon>
        <taxon>Spiralia</taxon>
        <taxon>Lophotrochozoa</taxon>
        <taxon>Annelida</taxon>
        <taxon>Polychaeta</taxon>
        <taxon>Sedentaria</taxon>
        <taxon>Canalipalpata</taxon>
        <taxon>Sabellida</taxon>
        <taxon>Siboglinidae</taxon>
        <taxon>Ridgeia</taxon>
    </lineage>
</organism>
<evidence type="ECO:0000256" key="1">
    <source>
        <dbReference type="ARBA" id="ARBA00004141"/>
    </source>
</evidence>
<sequence>MCCVFVDHAPVTKGVLGGLVLSSVTFNLPLSSYRGWFDFNYSTIFDQHNVLRYIGSRSVFLDPKDLLCASILLYHFRIFERRYGSRKFANFLFGTFFLSLLLELLIIFLAHRQELPLSHHPVGPFGPVFALLVPYFCDIPRVTVTHILGVPITGKSFTYIIGLQMAASSLESFILASCGLVAGLFYRSNLYKIQSILRIPSFISSLINKILGSLVASAVPKDEVPPMGATLELQRQQHIEQLEQQMAWAQLQPRPPEGNPFGFGLFGNGAARDRGEPARPVPVTAALPEEQIERMTEMGFDRDKVLQALRVANNNPSVAINILLQES</sequence>
<dbReference type="SUPFAM" id="SSF46934">
    <property type="entry name" value="UBA-like"/>
    <property type="match status" value="1"/>
</dbReference>
<dbReference type="InterPro" id="IPR015940">
    <property type="entry name" value="UBA"/>
</dbReference>
<evidence type="ECO:0000256" key="4">
    <source>
        <dbReference type="ARBA" id="ARBA00023136"/>
    </source>
</evidence>
<feature type="domain" description="UBA" evidence="6">
    <location>
        <begin position="286"/>
        <end position="326"/>
    </location>
</feature>
<gene>
    <name evidence="7" type="ORF">NP493_53g19024</name>
</gene>
<dbReference type="SUPFAM" id="SSF144091">
    <property type="entry name" value="Rhomboid-like"/>
    <property type="match status" value="1"/>
</dbReference>
<feature type="transmembrane region" description="Helical" evidence="5">
    <location>
        <begin position="159"/>
        <end position="186"/>
    </location>
</feature>
<keyword evidence="3 5" id="KW-1133">Transmembrane helix</keyword>
<dbReference type="AlphaFoldDB" id="A0AAD9UJ52"/>
<accession>A0AAD9UJ52</accession>
<dbReference type="PROSITE" id="PS50030">
    <property type="entry name" value="UBA"/>
    <property type="match status" value="1"/>
</dbReference>
<keyword evidence="8" id="KW-1185">Reference proteome</keyword>
<evidence type="ECO:0000313" key="7">
    <source>
        <dbReference type="EMBL" id="KAK2191468.1"/>
    </source>
</evidence>
<dbReference type="GO" id="GO:0004252">
    <property type="term" value="F:serine-type endopeptidase activity"/>
    <property type="evidence" value="ECO:0007669"/>
    <property type="project" value="TreeGrafter"/>
</dbReference>
<keyword evidence="2 5" id="KW-0812">Transmembrane</keyword>